<dbReference type="PANTHER" id="PTHR43861">
    <property type="entry name" value="TRANS-ACONITATE 2-METHYLTRANSFERASE-RELATED"/>
    <property type="match status" value="1"/>
</dbReference>
<keyword evidence="2" id="KW-1185">Reference proteome</keyword>
<proteinExistence type="predicted"/>
<name>A0ABW7GHG1_9BURK</name>
<comment type="caution">
    <text evidence="1">The sequence shown here is derived from an EMBL/GenBank/DDBJ whole genome shotgun (WGS) entry which is preliminary data.</text>
</comment>
<dbReference type="RefSeq" id="WP_394510250.1">
    <property type="nucleotide sequence ID" value="NZ_JBIGHX010000002.1"/>
</dbReference>
<dbReference type="EMBL" id="JBIGHX010000002">
    <property type="protein sequence ID" value="MFG6461392.1"/>
    <property type="molecule type" value="Genomic_DNA"/>
</dbReference>
<reference evidence="1 2" key="1">
    <citation type="submission" date="2024-08" db="EMBL/GenBank/DDBJ databases">
        <authorList>
            <person name="Lu H."/>
        </authorList>
    </citation>
    <scope>NUCLEOTIDE SEQUENCE [LARGE SCALE GENOMIC DNA]</scope>
    <source>
        <strain evidence="1 2">DXS20W</strain>
    </source>
</reference>
<keyword evidence="1" id="KW-0489">Methyltransferase</keyword>
<organism evidence="1 2">
    <name type="scientific">Pelomonas lactea</name>
    <dbReference type="NCBI Taxonomy" id="3299030"/>
    <lineage>
        <taxon>Bacteria</taxon>
        <taxon>Pseudomonadati</taxon>
        <taxon>Pseudomonadota</taxon>
        <taxon>Betaproteobacteria</taxon>
        <taxon>Burkholderiales</taxon>
        <taxon>Sphaerotilaceae</taxon>
        <taxon>Roseateles</taxon>
    </lineage>
</organism>
<dbReference type="CDD" id="cd02440">
    <property type="entry name" value="AdoMet_MTases"/>
    <property type="match status" value="1"/>
</dbReference>
<dbReference type="GO" id="GO:0032259">
    <property type="term" value="P:methylation"/>
    <property type="evidence" value="ECO:0007669"/>
    <property type="project" value="UniProtKB-KW"/>
</dbReference>
<dbReference type="Pfam" id="PF13489">
    <property type="entry name" value="Methyltransf_23"/>
    <property type="match status" value="1"/>
</dbReference>
<dbReference type="GO" id="GO:0008168">
    <property type="term" value="F:methyltransferase activity"/>
    <property type="evidence" value="ECO:0007669"/>
    <property type="project" value="UniProtKB-KW"/>
</dbReference>
<accession>A0ABW7GHG1</accession>
<dbReference type="InterPro" id="IPR029063">
    <property type="entry name" value="SAM-dependent_MTases_sf"/>
</dbReference>
<gene>
    <name evidence="1" type="ORF">ACG04Q_07405</name>
</gene>
<keyword evidence="1" id="KW-0808">Transferase</keyword>
<evidence type="ECO:0000313" key="1">
    <source>
        <dbReference type="EMBL" id="MFG6461392.1"/>
    </source>
</evidence>
<sequence>MNACPCCAHTAAQALPEDTTPGIAPRAFQRCDRCGHVWSLAAAPSGAYYQSLVGRNATDSATLQAKLDGRIASLRSVLRDGLRILEVGCAEGALGQRIKQEFQVHYVGLEPSKDADTARQVLDRVHASHDELLAADPGAQFDLILSFHVLEHIPDVAAELAAWGRLCTPATQLLLEVPHEAGHPLLALDRNAEHVHQFSTASMATLLRRHGFTVQQLSTGHFESAVYPDSLRLAARPSLGAAQRQAALLARLEGLFPDGFAIYGIGGDFHNYLLPLLPRLAPGRLRALHDSNAERFGQCLPALPALPITAFANSGLPVLIASARFASAIRQQLGAAGMPASLLFDLSDVLGPLPAAAAA</sequence>
<evidence type="ECO:0000313" key="2">
    <source>
        <dbReference type="Proteomes" id="UP001606302"/>
    </source>
</evidence>
<dbReference type="EC" id="2.1.1.-" evidence="1"/>
<dbReference type="Proteomes" id="UP001606302">
    <property type="component" value="Unassembled WGS sequence"/>
</dbReference>
<dbReference type="SUPFAM" id="SSF53335">
    <property type="entry name" value="S-adenosyl-L-methionine-dependent methyltransferases"/>
    <property type="match status" value="1"/>
</dbReference>
<protein>
    <submittedName>
        <fullName evidence="1">Class I SAM-dependent methyltransferase</fullName>
        <ecNumber evidence="1">2.1.1.-</ecNumber>
    </submittedName>
</protein>
<dbReference type="Gene3D" id="3.40.50.150">
    <property type="entry name" value="Vaccinia Virus protein VP39"/>
    <property type="match status" value="1"/>
</dbReference>